<reference evidence="1" key="1">
    <citation type="journal article" date="2014" name="BMC Genomics">
        <title>The Mediterranean scorpion Mesobuthus gibbosus (Scorpiones, Buthidae): transcriptome analysis and organization of the genome encoding chlorotoxin-like peptides.</title>
        <authorList>
            <person name="Diego-Garcia E."/>
            <person name="Caliskan F."/>
            <person name="Tytgat J."/>
        </authorList>
    </citation>
    <scope>NUCLEOTIDE SEQUENCE</scope>
</reference>
<protein>
    <submittedName>
        <fullName evidence="1">Putative monogalactosyldiacylglycerol synthase</fullName>
    </submittedName>
</protein>
<accession>A0A059UI16</accession>
<evidence type="ECO:0000313" key="1">
    <source>
        <dbReference type="EMBL" id="AHZ63113.1"/>
    </source>
</evidence>
<dbReference type="EMBL" id="KF770804">
    <property type="protein sequence ID" value="AHZ63113.1"/>
    <property type="molecule type" value="mRNA"/>
</dbReference>
<feature type="non-terminal residue" evidence="1">
    <location>
        <position position="62"/>
    </location>
</feature>
<dbReference type="AlphaFoldDB" id="A0A059UI16"/>
<sequence length="62" mass="7639">MLISKIIKRIDWFPSVFKYFYRSERGYRKGLRRKPISVISENKNEDAKQIFKRDIMENLKQE</sequence>
<organism evidence="1">
    <name type="scientific">Mesobuthus gibbosus</name>
    <name type="common">Mediterranean checkered scorpion</name>
    <name type="synonym">Buthus gibbosus</name>
    <dbReference type="NCBI Taxonomy" id="123226"/>
    <lineage>
        <taxon>Eukaryota</taxon>
        <taxon>Metazoa</taxon>
        <taxon>Ecdysozoa</taxon>
        <taxon>Arthropoda</taxon>
        <taxon>Chelicerata</taxon>
        <taxon>Arachnida</taxon>
        <taxon>Scorpiones</taxon>
        <taxon>Buthida</taxon>
        <taxon>Buthoidea</taxon>
        <taxon>Buthidae</taxon>
        <taxon>Mesobuthus</taxon>
    </lineage>
</organism>
<name>A0A059UI16_MESGB</name>
<proteinExistence type="evidence at transcript level"/>